<proteinExistence type="inferred from homology"/>
<gene>
    <name evidence="6" type="ORF">NIES592_13275</name>
</gene>
<dbReference type="AlphaFoldDB" id="A0A1U7GYY8"/>
<dbReference type="EMBL" id="MRCA01000006">
    <property type="protein sequence ID" value="OKH13588.1"/>
    <property type="molecule type" value="Genomic_DNA"/>
</dbReference>
<sequence length="248" mass="27114">MLLHLSTWQEVEAYLQQSQGIILPIGSTEQHGPTGLIGTDAICAEAIARGVGEATQAIVAPTINVGMALHHTAFPGTISLRPSTMIQVVRDYITCLAKAGFSKFYFINGHGGNIATLKAAFSETYAHLEDLQISNAQNVRCQVANWFMCSSVFKLAKELYGDQEGSHATPSEVAVTQFVYPEAIKQAPLSPEVRTGHRIYSAKDFRQHYPDGRMGSNPALATPEHGQQFYELAVKELSHGYLEFLSTE</sequence>
<name>A0A1U7GYY8_9CYAN</name>
<evidence type="ECO:0000256" key="1">
    <source>
        <dbReference type="ARBA" id="ARBA00001947"/>
    </source>
</evidence>
<dbReference type="PANTHER" id="PTHR35005:SF1">
    <property type="entry name" value="2-AMINO-5-FORMYLAMINO-6-RIBOSYLAMINOPYRIMIDIN-4(3H)-ONE 5'-MONOPHOSPHATE DEFORMYLASE"/>
    <property type="match status" value="1"/>
</dbReference>
<dbReference type="InterPro" id="IPR024087">
    <property type="entry name" value="Creatininase-like_sf"/>
</dbReference>
<accession>A0A1U7GYY8</accession>
<keyword evidence="4" id="KW-0862">Zinc</keyword>
<comment type="similarity">
    <text evidence="5">Belongs to the creatininase superfamily.</text>
</comment>
<evidence type="ECO:0000313" key="7">
    <source>
        <dbReference type="Proteomes" id="UP000186391"/>
    </source>
</evidence>
<evidence type="ECO:0000256" key="5">
    <source>
        <dbReference type="ARBA" id="ARBA00024029"/>
    </source>
</evidence>
<protein>
    <submittedName>
        <fullName evidence="6">Amidase</fullName>
    </submittedName>
</protein>
<comment type="caution">
    <text evidence="6">The sequence shown here is derived from an EMBL/GenBank/DDBJ whole genome shotgun (WGS) entry which is preliminary data.</text>
</comment>
<comment type="cofactor">
    <cofactor evidence="1">
        <name>Zn(2+)</name>
        <dbReference type="ChEBI" id="CHEBI:29105"/>
    </cofactor>
</comment>
<evidence type="ECO:0000256" key="4">
    <source>
        <dbReference type="ARBA" id="ARBA00022833"/>
    </source>
</evidence>
<evidence type="ECO:0000256" key="3">
    <source>
        <dbReference type="ARBA" id="ARBA00022801"/>
    </source>
</evidence>
<dbReference type="PANTHER" id="PTHR35005">
    <property type="entry name" value="3-DEHYDRO-SCYLLO-INOSOSE HYDROLASE"/>
    <property type="match status" value="1"/>
</dbReference>
<dbReference type="SUPFAM" id="SSF102215">
    <property type="entry name" value="Creatininase"/>
    <property type="match status" value="1"/>
</dbReference>
<evidence type="ECO:0000256" key="2">
    <source>
        <dbReference type="ARBA" id="ARBA00022723"/>
    </source>
</evidence>
<dbReference type="InterPro" id="IPR003785">
    <property type="entry name" value="Creatininase/forma_Hydrolase"/>
</dbReference>
<keyword evidence="2" id="KW-0479">Metal-binding</keyword>
<dbReference type="Proteomes" id="UP000186391">
    <property type="component" value="Unassembled WGS sequence"/>
</dbReference>
<keyword evidence="3" id="KW-0378">Hydrolase</keyword>
<dbReference type="Gene3D" id="3.40.50.10310">
    <property type="entry name" value="Creatininase"/>
    <property type="match status" value="1"/>
</dbReference>
<dbReference type="OrthoDB" id="9801445at2"/>
<dbReference type="Pfam" id="PF02633">
    <property type="entry name" value="Creatininase"/>
    <property type="match status" value="1"/>
</dbReference>
<keyword evidence="7" id="KW-1185">Reference proteome</keyword>
<dbReference type="GO" id="GO:0016811">
    <property type="term" value="F:hydrolase activity, acting on carbon-nitrogen (but not peptide) bonds, in linear amides"/>
    <property type="evidence" value="ECO:0007669"/>
    <property type="project" value="TreeGrafter"/>
</dbReference>
<organism evidence="6 7">
    <name type="scientific">Fischerella major NIES-592</name>
    <dbReference type="NCBI Taxonomy" id="210994"/>
    <lineage>
        <taxon>Bacteria</taxon>
        <taxon>Bacillati</taxon>
        <taxon>Cyanobacteriota</taxon>
        <taxon>Cyanophyceae</taxon>
        <taxon>Nostocales</taxon>
        <taxon>Hapalosiphonaceae</taxon>
        <taxon>Fischerella</taxon>
    </lineage>
</organism>
<dbReference type="RefSeq" id="WP_062247215.1">
    <property type="nucleotide sequence ID" value="NZ_MRCA01000006.1"/>
</dbReference>
<evidence type="ECO:0000313" key="6">
    <source>
        <dbReference type="EMBL" id="OKH13588.1"/>
    </source>
</evidence>
<dbReference type="GO" id="GO:0046872">
    <property type="term" value="F:metal ion binding"/>
    <property type="evidence" value="ECO:0007669"/>
    <property type="project" value="UniProtKB-KW"/>
</dbReference>
<reference evidence="6 7" key="1">
    <citation type="submission" date="2016-11" db="EMBL/GenBank/DDBJ databases">
        <title>Draft Genome Sequences of Nine Cyanobacterial Strains from Diverse Habitats.</title>
        <authorList>
            <person name="Zhu T."/>
            <person name="Hou S."/>
            <person name="Lu X."/>
            <person name="Hess W.R."/>
        </authorList>
    </citation>
    <scope>NUCLEOTIDE SEQUENCE [LARGE SCALE GENOMIC DNA]</scope>
    <source>
        <strain evidence="6 7">NIES-592</strain>
    </source>
</reference>
<dbReference type="GO" id="GO:0009231">
    <property type="term" value="P:riboflavin biosynthetic process"/>
    <property type="evidence" value="ECO:0007669"/>
    <property type="project" value="TreeGrafter"/>
</dbReference>